<evidence type="ECO:0000256" key="6">
    <source>
        <dbReference type="ARBA" id="ARBA00022801"/>
    </source>
</evidence>
<name>A0ABQ0M9S0_MYCCL</name>
<sequence>MEEPEPQNDTVDLVGEPFAVIESDPAVFTSLARRLGIRGVEFVELYTIDAFAVDHLSPLGLVFCFLWKRDSNKPHEFDDPSASRVWFANQLSDDACASQALLNIALNCPNLRIGDDLAMFKHETEHMSPVMKGLAISNSPSIRSAHRALARPSDLRGALNSAATATLEAAKKKPKPPTSKRGTTNKKPAKETKKETEEQEVYHFIGYVPAHGKVWELDGLKSGPLEVGELEEDPHLGHSAKSWMDVARPALRMKMQKYGQGNIRFCLLALVEGAFEKANDALEFLKREKVSIERRLPAEWEAMVDMNRLEQSQYAFISPICGGSIAAGTTYASDFGARRMERDMEIMRMRPQELVEAWDRCVQDAVRAKVALEDEVSKGYRANTEHIKRTHDYEPFIKEFISSLQTEGLLDPLLNPNDPKSKKRKKDDK</sequence>
<dbReference type="Gene3D" id="1.20.58.860">
    <property type="match status" value="1"/>
</dbReference>
<comment type="similarity">
    <text evidence="2 8">Belongs to the peptidase C12 family.</text>
</comment>
<evidence type="ECO:0000313" key="12">
    <source>
        <dbReference type="EMBL" id="GAT60125.1"/>
    </source>
</evidence>
<keyword evidence="9" id="KW-0175">Coiled coil</keyword>
<keyword evidence="7 8" id="KW-0788">Thiol protease</keyword>
<evidence type="ECO:0000256" key="10">
    <source>
        <dbReference type="SAM" id="MobiDB-lite"/>
    </source>
</evidence>
<dbReference type="GO" id="GO:0016787">
    <property type="term" value="F:hydrolase activity"/>
    <property type="evidence" value="ECO:0007669"/>
    <property type="project" value="UniProtKB-KW"/>
</dbReference>
<protein>
    <recommendedName>
        <fullName evidence="3 8">ubiquitinyl hydrolase 1</fullName>
        <ecNumber evidence="3 8">3.4.19.12</ecNumber>
    </recommendedName>
</protein>
<feature type="active site" description="Proton donor" evidence="8">
    <location>
        <position position="203"/>
    </location>
</feature>
<dbReference type="PROSITE" id="PS52048">
    <property type="entry name" value="UCH_DOMAIN"/>
    <property type="match status" value="1"/>
</dbReference>
<evidence type="ECO:0000256" key="3">
    <source>
        <dbReference type="ARBA" id="ARBA00012759"/>
    </source>
</evidence>
<comment type="catalytic activity">
    <reaction evidence="1 8">
        <text>Thiol-dependent hydrolysis of ester, thioester, amide, peptide and isopeptide bonds formed by the C-terminal Gly of ubiquitin (a 76-residue protein attached to proteins as an intracellular targeting signal).</text>
        <dbReference type="EC" id="3.4.19.12"/>
    </reaction>
</comment>
<keyword evidence="4 8" id="KW-0645">Protease</keyword>
<evidence type="ECO:0000313" key="13">
    <source>
        <dbReference type="Proteomes" id="UP000815677"/>
    </source>
</evidence>
<dbReference type="SUPFAM" id="SSF54001">
    <property type="entry name" value="Cysteine proteinases"/>
    <property type="match status" value="1"/>
</dbReference>
<organism evidence="12 13">
    <name type="scientific">Mycena chlorophos</name>
    <name type="common">Agaric fungus</name>
    <name type="synonym">Agaricus chlorophos</name>
    <dbReference type="NCBI Taxonomy" id="658473"/>
    <lineage>
        <taxon>Eukaryota</taxon>
        <taxon>Fungi</taxon>
        <taxon>Dikarya</taxon>
        <taxon>Basidiomycota</taxon>
        <taxon>Agaricomycotina</taxon>
        <taxon>Agaricomycetes</taxon>
        <taxon>Agaricomycetidae</taxon>
        <taxon>Agaricales</taxon>
        <taxon>Marasmiineae</taxon>
        <taxon>Mycenaceae</taxon>
        <taxon>Mycena</taxon>
    </lineage>
</organism>
<dbReference type="EMBL" id="DF849942">
    <property type="protein sequence ID" value="GAT60125.1"/>
    <property type="molecule type" value="Genomic_DNA"/>
</dbReference>
<feature type="domain" description="UCH catalytic" evidence="11">
    <location>
        <begin position="17"/>
        <end position="272"/>
    </location>
</feature>
<dbReference type="EC" id="3.4.19.12" evidence="3 8"/>
<dbReference type="InterPro" id="IPR041507">
    <property type="entry name" value="UCH_C"/>
</dbReference>
<keyword evidence="6 8" id="KW-0378">Hydrolase</keyword>
<keyword evidence="13" id="KW-1185">Reference proteome</keyword>
<feature type="coiled-coil region" evidence="9">
    <location>
        <begin position="268"/>
        <end position="295"/>
    </location>
</feature>
<dbReference type="PANTHER" id="PTHR10589">
    <property type="entry name" value="UBIQUITIN CARBOXYL-TERMINAL HYDROLASE"/>
    <property type="match status" value="1"/>
</dbReference>
<evidence type="ECO:0000256" key="2">
    <source>
        <dbReference type="ARBA" id="ARBA00009326"/>
    </source>
</evidence>
<dbReference type="InterPro" id="IPR001578">
    <property type="entry name" value="Peptidase_C12_UCH"/>
</dbReference>
<proteinExistence type="inferred from homology"/>
<evidence type="ECO:0000256" key="1">
    <source>
        <dbReference type="ARBA" id="ARBA00000707"/>
    </source>
</evidence>
<evidence type="ECO:0000259" key="11">
    <source>
        <dbReference type="PROSITE" id="PS52048"/>
    </source>
</evidence>
<feature type="active site" description="Nucleophile" evidence="8">
    <location>
        <position position="96"/>
    </location>
</feature>
<dbReference type="InterPro" id="IPR038765">
    <property type="entry name" value="Papain-like_cys_pep_sf"/>
</dbReference>
<feature type="region of interest" description="Disordered" evidence="10">
    <location>
        <begin position="167"/>
        <end position="197"/>
    </location>
</feature>
<evidence type="ECO:0000256" key="5">
    <source>
        <dbReference type="ARBA" id="ARBA00022786"/>
    </source>
</evidence>
<keyword evidence="5 8" id="KW-0833">Ubl conjugation pathway</keyword>
<dbReference type="Gene3D" id="3.40.532.10">
    <property type="entry name" value="Peptidase C12, ubiquitin carboxyl-terminal hydrolase"/>
    <property type="match status" value="1"/>
</dbReference>
<dbReference type="PANTHER" id="PTHR10589:SF16">
    <property type="entry name" value="UBIQUITIN CARBOXYL-TERMINAL HYDROLASE ISOZYME L5"/>
    <property type="match status" value="1"/>
</dbReference>
<dbReference type="Pfam" id="PF01088">
    <property type="entry name" value="Peptidase_C12"/>
    <property type="match status" value="1"/>
</dbReference>
<gene>
    <name evidence="12" type="ORF">MCHLO_16320</name>
</gene>
<feature type="site" description="Transition state stabilizer" evidence="8">
    <location>
        <position position="90"/>
    </location>
</feature>
<feature type="site" description="Important for enzyme activity" evidence="8">
    <location>
        <position position="218"/>
    </location>
</feature>
<evidence type="ECO:0000256" key="4">
    <source>
        <dbReference type="ARBA" id="ARBA00022670"/>
    </source>
</evidence>
<dbReference type="Proteomes" id="UP000815677">
    <property type="component" value="Unassembled WGS sequence"/>
</dbReference>
<evidence type="ECO:0000256" key="9">
    <source>
        <dbReference type="SAM" id="Coils"/>
    </source>
</evidence>
<evidence type="ECO:0000256" key="8">
    <source>
        <dbReference type="PROSITE-ProRule" id="PRU01393"/>
    </source>
</evidence>
<evidence type="ECO:0000256" key="7">
    <source>
        <dbReference type="ARBA" id="ARBA00022807"/>
    </source>
</evidence>
<dbReference type="Pfam" id="PF18031">
    <property type="entry name" value="UCH_C"/>
    <property type="match status" value="1"/>
</dbReference>
<dbReference type="InterPro" id="IPR036959">
    <property type="entry name" value="Peptidase_C12_UCH_sf"/>
</dbReference>
<reference evidence="12" key="1">
    <citation type="submission" date="2014-09" db="EMBL/GenBank/DDBJ databases">
        <title>Genome sequence of the luminous mushroom Mycena chlorophos for searching fungal bioluminescence genes.</title>
        <authorList>
            <person name="Tanaka Y."/>
            <person name="Kasuga D."/>
            <person name="Oba Y."/>
            <person name="Hase S."/>
            <person name="Sato K."/>
            <person name="Oba Y."/>
            <person name="Sakakibara Y."/>
        </authorList>
    </citation>
    <scope>NUCLEOTIDE SEQUENCE</scope>
</reference>
<accession>A0ABQ0M9S0</accession>